<keyword evidence="2" id="KW-1185">Reference proteome</keyword>
<dbReference type="RefSeq" id="WP_068993482.1">
    <property type="nucleotide sequence ID" value="NZ_CP012418.1"/>
</dbReference>
<dbReference type="KEGG" id="ksd:KS2013_2050"/>
<protein>
    <submittedName>
        <fullName evidence="1">Uncharacterized protein</fullName>
    </submittedName>
</protein>
<name>A0A1B3BDA4_9GAMM</name>
<organism evidence="1 2">
    <name type="scientific">Kangiella sediminilitoris</name>
    <dbReference type="NCBI Taxonomy" id="1144748"/>
    <lineage>
        <taxon>Bacteria</taxon>
        <taxon>Pseudomonadati</taxon>
        <taxon>Pseudomonadota</taxon>
        <taxon>Gammaproteobacteria</taxon>
        <taxon>Kangiellales</taxon>
        <taxon>Kangiellaceae</taxon>
        <taxon>Kangiella</taxon>
    </lineage>
</organism>
<accession>A0A1B3BDA4</accession>
<reference evidence="2" key="1">
    <citation type="submission" date="2015-08" db="EMBL/GenBank/DDBJ databases">
        <authorList>
            <person name="Kim K.M."/>
        </authorList>
    </citation>
    <scope>NUCLEOTIDE SEQUENCE [LARGE SCALE GENOMIC DNA]</scope>
    <source>
        <strain evidence="2">KCTC 23892</strain>
    </source>
</reference>
<dbReference type="Proteomes" id="UP000094147">
    <property type="component" value="Chromosome"/>
</dbReference>
<dbReference type="AlphaFoldDB" id="A0A1B3BDA4"/>
<sequence>MFKNKSYKQKLITLGLLFSGPVVGSQIENIEKECSEVAKDFIEAIKKTKPGSLPNNVKVHSAEFETTTNMKVKTEYTSKEYEVECSKKVDNYMDVTVKIVVSVD</sequence>
<dbReference type="EMBL" id="CP012418">
    <property type="protein sequence ID" value="AOE50755.1"/>
    <property type="molecule type" value="Genomic_DNA"/>
</dbReference>
<evidence type="ECO:0000313" key="1">
    <source>
        <dbReference type="EMBL" id="AOE50755.1"/>
    </source>
</evidence>
<gene>
    <name evidence="1" type="ORF">KS2013_2050</name>
</gene>
<evidence type="ECO:0000313" key="2">
    <source>
        <dbReference type="Proteomes" id="UP000094147"/>
    </source>
</evidence>
<proteinExistence type="predicted"/>